<evidence type="ECO:0000313" key="6">
    <source>
        <dbReference type="EMBL" id="RJF93650.1"/>
    </source>
</evidence>
<dbReference type="PANTHER" id="PTHR43078:SF6">
    <property type="entry name" value="UDP-GLUCURONIC ACID DECARBOXYLASE 1"/>
    <property type="match status" value="1"/>
</dbReference>
<dbReference type="EMBL" id="QYUM01000002">
    <property type="protein sequence ID" value="RJF93650.1"/>
    <property type="molecule type" value="Genomic_DNA"/>
</dbReference>
<organism evidence="6 7">
    <name type="scientific">Sphingomonas cavernae</name>
    <dbReference type="NCBI Taxonomy" id="2320861"/>
    <lineage>
        <taxon>Bacteria</taxon>
        <taxon>Pseudomonadati</taxon>
        <taxon>Pseudomonadota</taxon>
        <taxon>Alphaproteobacteria</taxon>
        <taxon>Sphingomonadales</taxon>
        <taxon>Sphingomonadaceae</taxon>
        <taxon>Sphingomonas</taxon>
    </lineage>
</organism>
<dbReference type="GO" id="GO:0070403">
    <property type="term" value="F:NAD+ binding"/>
    <property type="evidence" value="ECO:0007669"/>
    <property type="project" value="InterPro"/>
</dbReference>
<evidence type="ECO:0000313" key="7">
    <source>
        <dbReference type="Proteomes" id="UP000286100"/>
    </source>
</evidence>
<evidence type="ECO:0000256" key="4">
    <source>
        <dbReference type="ARBA" id="ARBA00023239"/>
    </source>
</evidence>
<name>A0A418WQW0_9SPHN</name>
<dbReference type="PANTHER" id="PTHR43078">
    <property type="entry name" value="UDP-GLUCURONIC ACID DECARBOXYLASE-RELATED"/>
    <property type="match status" value="1"/>
</dbReference>
<gene>
    <name evidence="6" type="ORF">D3876_04930</name>
</gene>
<keyword evidence="2" id="KW-0210">Decarboxylase</keyword>
<evidence type="ECO:0000256" key="2">
    <source>
        <dbReference type="ARBA" id="ARBA00022793"/>
    </source>
</evidence>
<dbReference type="Pfam" id="PF01370">
    <property type="entry name" value="Epimerase"/>
    <property type="match status" value="1"/>
</dbReference>
<evidence type="ECO:0000259" key="5">
    <source>
        <dbReference type="Pfam" id="PF01370"/>
    </source>
</evidence>
<dbReference type="Proteomes" id="UP000286100">
    <property type="component" value="Unassembled WGS sequence"/>
</dbReference>
<dbReference type="InterPro" id="IPR001509">
    <property type="entry name" value="Epimerase_deHydtase"/>
</dbReference>
<dbReference type="Gene3D" id="3.40.50.720">
    <property type="entry name" value="NAD(P)-binding Rossmann-like Domain"/>
    <property type="match status" value="1"/>
</dbReference>
<comment type="caution">
    <text evidence="6">The sequence shown here is derived from an EMBL/GenBank/DDBJ whole genome shotgun (WGS) entry which is preliminary data.</text>
</comment>
<dbReference type="RefSeq" id="WP_119760008.1">
    <property type="nucleotide sequence ID" value="NZ_QYUM01000002.1"/>
</dbReference>
<dbReference type="GO" id="GO:0005737">
    <property type="term" value="C:cytoplasm"/>
    <property type="evidence" value="ECO:0007669"/>
    <property type="project" value="TreeGrafter"/>
</dbReference>
<dbReference type="SUPFAM" id="SSF51735">
    <property type="entry name" value="NAD(P)-binding Rossmann-fold domains"/>
    <property type="match status" value="1"/>
</dbReference>
<comment type="cofactor">
    <cofactor evidence="1">
        <name>NAD(+)</name>
        <dbReference type="ChEBI" id="CHEBI:57540"/>
    </cofactor>
</comment>
<dbReference type="InterPro" id="IPR036291">
    <property type="entry name" value="NAD(P)-bd_dom_sf"/>
</dbReference>
<dbReference type="GO" id="GO:0048040">
    <property type="term" value="F:UDP-glucuronate decarboxylase activity"/>
    <property type="evidence" value="ECO:0007669"/>
    <property type="project" value="TreeGrafter"/>
</dbReference>
<sequence length="370" mass="41050">MQFYSRVVENDVKGLLSDLAQVLPRFAGTTVLVSGAGGFLMSYIVETLLGWNATGASEPCRIIAVDNFKTGLPERIAHLEDQPHFCIVRHDISEPIEVDEPVHWIVHGASIASPTVYRQYPLETISANVEGTRHLLELARANDARGVIVMSTSEIYGDPYPEFIPTPEDYRGNVSCTGPRACYDESKRMAETLAVTYFRLFGTPIKLVRPFNVYGPGLRLDDRRVLPDFMTCLLEDRPIELLSDGAPTRSFCYVTDAIALMMRTLTSDFAGDAINTGNDEVEISMRDLAQAVSRTGAGVLGRAPIAVHYQSSEDADYLVDNPQRRCPDLSRARYLFPDWSPRVGLEDGLSRLIQHLVEKNGIRIPVSAEV</sequence>
<accession>A0A418WQW0</accession>
<reference evidence="6 7" key="1">
    <citation type="submission" date="2018-09" db="EMBL/GenBank/DDBJ databases">
        <authorList>
            <person name="Zhu H."/>
        </authorList>
    </citation>
    <scope>NUCLEOTIDE SEQUENCE [LARGE SCALE GENOMIC DNA]</scope>
    <source>
        <strain evidence="6 7">K2R01-6</strain>
    </source>
</reference>
<keyword evidence="3" id="KW-0520">NAD</keyword>
<protein>
    <submittedName>
        <fullName evidence="6">NAD-dependent epimerase/dehydratase family protein</fullName>
    </submittedName>
</protein>
<proteinExistence type="predicted"/>
<evidence type="ECO:0000256" key="3">
    <source>
        <dbReference type="ARBA" id="ARBA00023027"/>
    </source>
</evidence>
<feature type="domain" description="NAD-dependent epimerase/dehydratase" evidence="5">
    <location>
        <begin position="31"/>
        <end position="276"/>
    </location>
</feature>
<dbReference type="AlphaFoldDB" id="A0A418WQW0"/>
<dbReference type="GO" id="GO:0042732">
    <property type="term" value="P:D-xylose metabolic process"/>
    <property type="evidence" value="ECO:0007669"/>
    <property type="project" value="InterPro"/>
</dbReference>
<keyword evidence="7" id="KW-1185">Reference proteome</keyword>
<keyword evidence="4" id="KW-0456">Lyase</keyword>
<evidence type="ECO:0000256" key="1">
    <source>
        <dbReference type="ARBA" id="ARBA00001911"/>
    </source>
</evidence>
<dbReference type="OrthoDB" id="9801785at2"/>
<dbReference type="InterPro" id="IPR044516">
    <property type="entry name" value="UXS-like"/>
</dbReference>